<proteinExistence type="predicted"/>
<dbReference type="Pfam" id="PF01814">
    <property type="entry name" value="Hemerythrin"/>
    <property type="match status" value="1"/>
</dbReference>
<dbReference type="RefSeq" id="XP_025395428.1">
    <property type="nucleotide sequence ID" value="XM_025544958.1"/>
</dbReference>
<dbReference type="InterPro" id="IPR053206">
    <property type="entry name" value="Dimeric_xanthone_biosynth"/>
</dbReference>
<dbReference type="AlphaFoldDB" id="A0A317V8A9"/>
<dbReference type="VEuPathDB" id="FungiDB:BO70DRAFT_374227"/>
<dbReference type="EMBL" id="MSFL01000034">
    <property type="protein sequence ID" value="PWY69072.1"/>
    <property type="molecule type" value="Genomic_DNA"/>
</dbReference>
<keyword evidence="3" id="KW-1185">Reference proteome</keyword>
<reference evidence="2 3" key="1">
    <citation type="submission" date="2016-12" db="EMBL/GenBank/DDBJ databases">
        <title>The genomes of Aspergillus section Nigri reveals drivers in fungal speciation.</title>
        <authorList>
            <consortium name="DOE Joint Genome Institute"/>
            <person name="Vesth T.C."/>
            <person name="Nybo J."/>
            <person name="Theobald S."/>
            <person name="Brandl J."/>
            <person name="Frisvad J.C."/>
            <person name="Nielsen K.F."/>
            <person name="Lyhne E.K."/>
            <person name="Kogle M.E."/>
            <person name="Kuo A."/>
            <person name="Riley R."/>
            <person name="Clum A."/>
            <person name="Nolan M."/>
            <person name="Lipzen A."/>
            <person name="Salamov A."/>
            <person name="Henrissat B."/>
            <person name="Wiebenga A."/>
            <person name="De Vries R.P."/>
            <person name="Grigoriev I.V."/>
            <person name="Mortensen U.H."/>
            <person name="Andersen M.R."/>
            <person name="Baker S.E."/>
        </authorList>
    </citation>
    <scope>NUCLEOTIDE SEQUENCE [LARGE SCALE GENOMIC DNA]</scope>
    <source>
        <strain evidence="2 3">CBS 117.55</strain>
    </source>
</reference>
<gene>
    <name evidence="2" type="ORF">BO70DRAFT_374227</name>
</gene>
<evidence type="ECO:0000313" key="2">
    <source>
        <dbReference type="EMBL" id="PWY69072.1"/>
    </source>
</evidence>
<dbReference type="OrthoDB" id="58416at2759"/>
<feature type="domain" description="Hemerythrin-like" evidence="1">
    <location>
        <begin position="35"/>
        <end position="159"/>
    </location>
</feature>
<comment type="caution">
    <text evidence="2">The sequence shown here is derived from an EMBL/GenBank/DDBJ whole genome shotgun (WGS) entry which is preliminary data.</text>
</comment>
<organism evidence="2 3">
    <name type="scientific">Aspergillus heteromorphus CBS 117.55</name>
    <dbReference type="NCBI Taxonomy" id="1448321"/>
    <lineage>
        <taxon>Eukaryota</taxon>
        <taxon>Fungi</taxon>
        <taxon>Dikarya</taxon>
        <taxon>Ascomycota</taxon>
        <taxon>Pezizomycotina</taxon>
        <taxon>Eurotiomycetes</taxon>
        <taxon>Eurotiomycetidae</taxon>
        <taxon>Eurotiales</taxon>
        <taxon>Aspergillaceae</taxon>
        <taxon>Aspergillus</taxon>
        <taxon>Aspergillus subgen. Circumdati</taxon>
    </lineage>
</organism>
<evidence type="ECO:0000259" key="1">
    <source>
        <dbReference type="Pfam" id="PF01814"/>
    </source>
</evidence>
<dbReference type="Proteomes" id="UP000247233">
    <property type="component" value="Unassembled WGS sequence"/>
</dbReference>
<dbReference type="InterPro" id="IPR012312">
    <property type="entry name" value="Hemerythrin-like"/>
</dbReference>
<dbReference type="PANTHER" id="PTHR38048:SF2">
    <property type="entry name" value="HEMERYTHRIN-LIKE DOMAIN-CONTAINING PROTEIN"/>
    <property type="match status" value="1"/>
</dbReference>
<sequence>MTRRHPWADGPWPLIETPSKTKDVTKHPAIYIANEMAFAHNSMLRGLNSIYLQAAQITKRQDICDFLFFIASWASWVSHHHTLEEEKMFPGYERVIGIHNFLGDNVGQHQTFEPALQQLLQYGRYTVPERYDASVVRGLIEELAPPFREHLSHEIDSLLSMEPYEYDGEALLGVFRECEAEAGKQDKHVIPPMVLGLRDVTFEGGNKWPCLPPLAEWLVFYVLARKHSGAWRFLPCCTWGKPRRLPFAKAGG</sequence>
<accession>A0A317V8A9</accession>
<dbReference type="GeneID" id="37067195"/>
<dbReference type="PANTHER" id="PTHR38048">
    <property type="entry name" value="EXPRESSED PROTEIN"/>
    <property type="match status" value="1"/>
</dbReference>
<name>A0A317V8A9_9EURO</name>
<evidence type="ECO:0000313" key="3">
    <source>
        <dbReference type="Proteomes" id="UP000247233"/>
    </source>
</evidence>
<protein>
    <recommendedName>
        <fullName evidence="1">Hemerythrin-like domain-containing protein</fullName>
    </recommendedName>
</protein>